<dbReference type="Proteomes" id="UP000540128">
    <property type="component" value="Unassembled WGS sequence"/>
</dbReference>
<evidence type="ECO:0008006" key="3">
    <source>
        <dbReference type="Google" id="ProtNLM"/>
    </source>
</evidence>
<name>A0A7Y6CCL2_9ACTN</name>
<evidence type="ECO:0000313" key="1">
    <source>
        <dbReference type="EMBL" id="NUV31135.1"/>
    </source>
</evidence>
<gene>
    <name evidence="1" type="ORF">G6W59_23000</name>
</gene>
<sequence>MPPPPPPFGRARKRATNALDPALGDADLIAARAALTQGRWTAVRELLAHTGTDWDLRGHRLTVLAGTQGAAAWGEEWRIAEPDSADAAALIGCATVARALGDRRYCPEATDACHRAAALAPEDPTPWLALLLLARRRGTEDEVVRLFDAVRVRHQDHHMAHHLMVARLAERHPELGRDPLHEVYDFAAWSAEHASPESPLAVLPVVAHAERYRVLAAAGSEPPDPAASGHWRSRRARQVLRTAFDWWLEWEERLDRGRIRTDLNYLAHAKFCEGRPAEAAALFHRIGPHATRAPWAYPDRDPYDAFHAARSAALGAA</sequence>
<protein>
    <recommendedName>
        <fullName evidence="3">DUF4034 domain-containing protein</fullName>
    </recommendedName>
</protein>
<dbReference type="InterPro" id="IPR011990">
    <property type="entry name" value="TPR-like_helical_dom_sf"/>
</dbReference>
<proteinExistence type="predicted"/>
<accession>A0A7Y6CCL2</accession>
<dbReference type="Gene3D" id="1.25.40.10">
    <property type="entry name" value="Tetratricopeptide repeat domain"/>
    <property type="match status" value="1"/>
</dbReference>
<evidence type="ECO:0000313" key="2">
    <source>
        <dbReference type="Proteomes" id="UP000540128"/>
    </source>
</evidence>
<dbReference type="RefSeq" id="WP_175458320.1">
    <property type="nucleotide sequence ID" value="NZ_JAANNT010000022.1"/>
</dbReference>
<dbReference type="AlphaFoldDB" id="A0A7Y6CCL2"/>
<keyword evidence="2" id="KW-1185">Reference proteome</keyword>
<reference evidence="1 2" key="1">
    <citation type="submission" date="2020-03" db="EMBL/GenBank/DDBJ databases">
        <title>Complete genome sequence of sixteen Streptomyces strains facilitates identification of candidate genes involved in plant growth-promotion in grain legumes and cereals.</title>
        <authorList>
            <person name="Gopalakrishnan S."/>
            <person name="Thakur V."/>
            <person name="Saxena R."/>
            <person name="Vadlamudi S."/>
            <person name="Purohit S."/>
            <person name="Kumar V."/>
            <person name="Rathore A."/>
            <person name="Chitikineni A."/>
            <person name="Varshney R.K."/>
        </authorList>
    </citation>
    <scope>NUCLEOTIDE SEQUENCE [LARGE SCALE GENOMIC DNA]</scope>
    <source>
        <strain evidence="1 2">KAI-180</strain>
    </source>
</reference>
<dbReference type="EMBL" id="JAANNT010000022">
    <property type="protein sequence ID" value="NUV31135.1"/>
    <property type="molecule type" value="Genomic_DNA"/>
</dbReference>
<organism evidence="1 2">
    <name type="scientific">Streptomyces odorifer</name>
    <dbReference type="NCBI Taxonomy" id="53450"/>
    <lineage>
        <taxon>Bacteria</taxon>
        <taxon>Bacillati</taxon>
        <taxon>Actinomycetota</taxon>
        <taxon>Actinomycetes</taxon>
        <taxon>Kitasatosporales</taxon>
        <taxon>Streptomycetaceae</taxon>
        <taxon>Streptomyces</taxon>
        <taxon>Streptomyces albidoflavus group</taxon>
    </lineage>
</organism>
<comment type="caution">
    <text evidence="1">The sequence shown here is derived from an EMBL/GenBank/DDBJ whole genome shotgun (WGS) entry which is preliminary data.</text>
</comment>